<evidence type="ECO:0000259" key="2">
    <source>
        <dbReference type="Pfam" id="PF02481"/>
    </source>
</evidence>
<dbReference type="InterPro" id="IPR003488">
    <property type="entry name" value="DprA"/>
</dbReference>
<dbReference type="Pfam" id="PF02481">
    <property type="entry name" value="DNA_processg_A"/>
    <property type="match status" value="1"/>
</dbReference>
<dbReference type="EMBL" id="HG793133">
    <property type="protein sequence ID" value="CDK30436.1"/>
    <property type="molecule type" value="Genomic_DNA"/>
</dbReference>
<dbReference type="PANTHER" id="PTHR43022">
    <property type="entry name" value="PROTEIN SMF"/>
    <property type="match status" value="1"/>
</dbReference>
<dbReference type="OrthoDB" id="9785707at2"/>
<dbReference type="PANTHER" id="PTHR43022:SF1">
    <property type="entry name" value="PROTEIN SMF"/>
    <property type="match status" value="1"/>
</dbReference>
<proteinExistence type="inferred from homology"/>
<dbReference type="GO" id="GO:0009294">
    <property type="term" value="P:DNA-mediated transformation"/>
    <property type="evidence" value="ECO:0007669"/>
    <property type="project" value="InterPro"/>
</dbReference>
<dbReference type="Gene3D" id="3.40.50.450">
    <property type="match status" value="1"/>
</dbReference>
<evidence type="ECO:0000256" key="1">
    <source>
        <dbReference type="ARBA" id="ARBA00006525"/>
    </source>
</evidence>
<dbReference type="KEGG" id="dpb:BABL1_gene_581"/>
<organism evidence="3 4">
    <name type="scientific">Candidatus Babela massiliensis</name>
    <dbReference type="NCBI Taxonomy" id="673862"/>
    <lineage>
        <taxon>Bacteria</taxon>
        <taxon>Candidatus Babelota</taxon>
        <taxon>Candidatus Babeliae</taxon>
        <taxon>Candidatus Babeliales</taxon>
        <taxon>Candidatus Babeliaceae</taxon>
        <taxon>Candidatus Babela</taxon>
    </lineage>
</organism>
<gene>
    <name evidence="3" type="ORF">BABL1_gene_581</name>
</gene>
<comment type="similarity">
    <text evidence="1">Belongs to the DprA/Smf family.</text>
</comment>
<dbReference type="NCBIfam" id="TIGR00732">
    <property type="entry name" value="dprA"/>
    <property type="match status" value="1"/>
</dbReference>
<protein>
    <submittedName>
        <fullName evidence="3">Rossmann fold nucleotide-binding protein involved in DNA uptake</fullName>
    </submittedName>
</protein>
<reference evidence="3 4" key="1">
    <citation type="journal article" date="2015" name="Biol. Direct">
        <title>Babela massiliensis, a representative of a widespread bacterial phylum with unusual adaptations to parasitism in amoebae.</title>
        <authorList>
            <person name="Pagnier I."/>
            <person name="Yutin N."/>
            <person name="Croce O."/>
            <person name="Makarova K.S."/>
            <person name="Wolf Y.I."/>
            <person name="Benamar S."/>
            <person name="Raoult D."/>
            <person name="Koonin E.V."/>
            <person name="La Scola B."/>
        </authorList>
    </citation>
    <scope>NUCLEOTIDE SEQUENCE [LARGE SCALE GENOMIC DNA]</scope>
    <source>
        <strain evidence="4">BABL1</strain>
    </source>
</reference>
<dbReference type="SUPFAM" id="SSF102405">
    <property type="entry name" value="MCP/YpsA-like"/>
    <property type="match status" value="1"/>
</dbReference>
<dbReference type="HOGENOM" id="CLU_029601_1_1_7"/>
<sequence length="391" mass="43176">MNISNILLHLSLIEKIGPATIDKLVQGFYSFGEKLNNKLDLFSNVYSLSINDLVHYSGININLATRIYNGLKDSKLLENELNLLEKNQIRFVTVLDGNYPSLLKEIYLPPTLLYIKSKDQNFNFINNSIAVVGARKCDNYGIRVVNNIVPDLVKMGYDIVSGGAYGIDAVAHKSCLIDEYNVGKTIAVLGSGLLNLYPRENIKLFEQILLSGGALISPFSLNTPPTAGNFPARNRIIAGLSLICLVIQATEKSGALITANYALNQGREVCAVPGQIDNELSKGCHSLISQGANLITSAQDIFNLLGQDFNLNNNIKNISKSLSFDIDSEIKIKQNLSENYVKILSFCTEPVSFDELIISTNLSFDELQDALFDLQVKGYIAQNFMGLWHKL</sequence>
<evidence type="ECO:0000313" key="3">
    <source>
        <dbReference type="EMBL" id="CDK30436.1"/>
    </source>
</evidence>
<keyword evidence="4" id="KW-1185">Reference proteome</keyword>
<dbReference type="InterPro" id="IPR057666">
    <property type="entry name" value="DrpA_SLOG"/>
</dbReference>
<dbReference type="PATRIC" id="fig|673862.3.peg.323"/>
<name>V6DIS7_9BACT</name>
<dbReference type="AlphaFoldDB" id="V6DIS7"/>
<feature type="domain" description="Smf/DprA SLOG" evidence="2">
    <location>
        <begin position="91"/>
        <end position="305"/>
    </location>
</feature>
<dbReference type="Proteomes" id="UP000018769">
    <property type="component" value="Chromosome I"/>
</dbReference>
<dbReference type="RefSeq" id="WP_023791556.1">
    <property type="nucleotide sequence ID" value="NC_023003.1"/>
</dbReference>
<evidence type="ECO:0000313" key="4">
    <source>
        <dbReference type="Proteomes" id="UP000018769"/>
    </source>
</evidence>
<dbReference type="eggNOG" id="COG0758">
    <property type="taxonomic scope" value="Bacteria"/>
</dbReference>
<accession>V6DIS7</accession>
<dbReference type="STRING" id="673862.BABL1_gene_581"/>